<evidence type="ECO:0000256" key="10">
    <source>
        <dbReference type="ARBA" id="ARBA00022982"/>
    </source>
</evidence>
<keyword evidence="10" id="KW-0249">Electron transport</keyword>
<keyword evidence="5 15" id="KW-0349">Heme</keyword>
<dbReference type="GO" id="GO:0006122">
    <property type="term" value="P:mitochondrial electron transport, ubiquinol to cytochrome c"/>
    <property type="evidence" value="ECO:0007669"/>
    <property type="project" value="TreeGrafter"/>
</dbReference>
<dbReference type="KEGG" id="ccal:113464328"/>
<reference evidence="18" key="1">
    <citation type="submission" date="2025-08" db="UniProtKB">
        <authorList>
            <consortium name="RefSeq"/>
        </authorList>
    </citation>
    <scope>IDENTIFICATION</scope>
    <source>
        <tissue evidence="18">Whole body</tissue>
    </source>
</reference>
<evidence type="ECO:0000313" key="17">
    <source>
        <dbReference type="Proteomes" id="UP000694925"/>
    </source>
</evidence>
<keyword evidence="11 16" id="KW-1133">Transmembrane helix</keyword>
<dbReference type="SUPFAM" id="SSF46626">
    <property type="entry name" value="Cytochrome c"/>
    <property type="match status" value="1"/>
</dbReference>
<gene>
    <name evidence="18" type="primary">LOC113464328</name>
</gene>
<keyword evidence="7 16" id="KW-0812">Transmembrane</keyword>
<keyword evidence="12 15" id="KW-0408">Iron</keyword>
<dbReference type="RefSeq" id="XP_026669276.1">
    <property type="nucleotide sequence ID" value="XM_026813475.1"/>
</dbReference>
<dbReference type="PANTHER" id="PTHR10266">
    <property type="entry name" value="CYTOCHROME C1"/>
    <property type="match status" value="1"/>
</dbReference>
<evidence type="ECO:0000256" key="11">
    <source>
        <dbReference type="ARBA" id="ARBA00022989"/>
    </source>
</evidence>
<dbReference type="InterPro" id="IPR002326">
    <property type="entry name" value="Cyt_c1"/>
</dbReference>
<sequence length="394" mass="44732">MRRESGRFLALRLCDCTLATSQENAPAGGRYFKERTSAIRENRKEPANTIRTGAKRTRNELFIDRRLVSNEKMMAMIGKVNRLLSRKRFDDKTGSWVKWKQLRKRPWLGIVAGLFGSCGTIVYFLNDSSVKASEGLEPILPSYPWAFKGPFTAFDHAALRRGWIVYRNVCSTCHSLQYVRFLDLVNVTHTLDEVKDIASEYEVEDGPDDQGEYYMRPAKLTDPIPPPYPNEQAARAANFGSYPADLSYIIYTRHNGFNFMFSLLTGWMDPPAGVEVGEAQYFNIYFPGGLTGMAQMLFDGMVEYDDGTVASQSQMAKDVVEFLSWTAAPEHDTRKIMTVKGVGICLIMTVALAFMYRRYWSHVRSRRLAFVPNCITREPRLPAPVLGSRSGKRS</sequence>
<keyword evidence="13" id="KW-0496">Mitochondrion</keyword>
<keyword evidence="4" id="KW-0813">Transport</keyword>
<dbReference type="GO" id="GO:0005743">
    <property type="term" value="C:mitochondrial inner membrane"/>
    <property type="evidence" value="ECO:0007669"/>
    <property type="project" value="UniProtKB-SubCell"/>
</dbReference>
<name>A0AAJ7WAJ4_9HYME</name>
<evidence type="ECO:0000256" key="12">
    <source>
        <dbReference type="ARBA" id="ARBA00023004"/>
    </source>
</evidence>
<dbReference type="GeneID" id="113464328"/>
<evidence type="ECO:0000256" key="5">
    <source>
        <dbReference type="ARBA" id="ARBA00022617"/>
    </source>
</evidence>
<dbReference type="SUPFAM" id="SSF81496">
    <property type="entry name" value="Cytochrome c1 subunit of cytochrome bc1 complex (Ubiquinol-cytochrome c reductase), transmembrane anchor"/>
    <property type="match status" value="1"/>
</dbReference>
<evidence type="ECO:0000256" key="9">
    <source>
        <dbReference type="ARBA" id="ARBA00022792"/>
    </source>
</evidence>
<keyword evidence="14 16" id="KW-0472">Membrane</keyword>
<evidence type="ECO:0000256" key="1">
    <source>
        <dbReference type="ARBA" id="ARBA00002555"/>
    </source>
</evidence>
<dbReference type="AlphaFoldDB" id="A0AAJ7WAJ4"/>
<comment type="subcellular location">
    <subcellularLocation>
        <location evidence="2">Mitochondrion inner membrane</location>
    </subcellularLocation>
</comment>
<evidence type="ECO:0000256" key="14">
    <source>
        <dbReference type="ARBA" id="ARBA00023136"/>
    </source>
</evidence>
<feature type="transmembrane region" description="Helical" evidence="16">
    <location>
        <begin position="337"/>
        <end position="356"/>
    </location>
</feature>
<protein>
    <submittedName>
        <fullName evidence="18">Cytochrome c1-2, heme protein, mitochondrial-like</fullName>
    </submittedName>
</protein>
<evidence type="ECO:0000256" key="6">
    <source>
        <dbReference type="ARBA" id="ARBA00022660"/>
    </source>
</evidence>
<accession>A0AAJ7WAJ4</accession>
<feature type="binding site" description="covalent" evidence="15">
    <location>
        <position position="174"/>
    </location>
    <ligand>
        <name>heme c</name>
        <dbReference type="ChEBI" id="CHEBI:61717"/>
    </ligand>
</feature>
<evidence type="ECO:0000256" key="15">
    <source>
        <dbReference type="PIRSR" id="PIRSR602326-1"/>
    </source>
</evidence>
<dbReference type="Pfam" id="PF02167">
    <property type="entry name" value="Cytochrom_C1"/>
    <property type="match status" value="1"/>
</dbReference>
<proteinExistence type="inferred from homology"/>
<feature type="binding site" description="covalent" evidence="15">
    <location>
        <position position="293"/>
    </location>
    <ligand>
        <name>heme c</name>
        <dbReference type="ChEBI" id="CHEBI:61717"/>
    </ligand>
</feature>
<comment type="cofactor">
    <cofactor evidence="15">
        <name>heme c</name>
        <dbReference type="ChEBI" id="CHEBI:61717"/>
    </cofactor>
    <text evidence="15">Binds 1 heme c group covalently per subunit.</text>
</comment>
<evidence type="ECO:0000256" key="13">
    <source>
        <dbReference type="ARBA" id="ARBA00023128"/>
    </source>
</evidence>
<dbReference type="InterPro" id="IPR021157">
    <property type="entry name" value="Cyt_c1_TM_anchor_C"/>
</dbReference>
<feature type="binding site" description="covalent" evidence="15">
    <location>
        <position position="173"/>
    </location>
    <ligand>
        <name>heme c</name>
        <dbReference type="ChEBI" id="CHEBI:61717"/>
    </ligand>
</feature>
<evidence type="ECO:0000256" key="7">
    <source>
        <dbReference type="ARBA" id="ARBA00022692"/>
    </source>
</evidence>
<dbReference type="PANTHER" id="PTHR10266:SF3">
    <property type="entry name" value="CYTOCHROME C1, HEME PROTEIN, MITOCHONDRIAL"/>
    <property type="match status" value="1"/>
</dbReference>
<keyword evidence="17" id="KW-1185">Reference proteome</keyword>
<dbReference type="GO" id="GO:0046872">
    <property type="term" value="F:metal ion binding"/>
    <property type="evidence" value="ECO:0007669"/>
    <property type="project" value="UniProtKB-KW"/>
</dbReference>
<comment type="function">
    <text evidence="1">Electron carrier protein. The oxidized form of the cytochrome c heme group can accept an electron from the heme group of the cytochrome c1 subunit of cytochrome reductase. Cytochrome c then transfers this electron to the cytochrome oxidase complex, the final protein carrier in the mitochondrial electron-transport chain.</text>
</comment>
<dbReference type="InterPro" id="IPR036909">
    <property type="entry name" value="Cyt_c-like_dom_sf"/>
</dbReference>
<evidence type="ECO:0000256" key="8">
    <source>
        <dbReference type="ARBA" id="ARBA00022723"/>
    </source>
</evidence>
<keyword evidence="6" id="KW-0679">Respiratory chain</keyword>
<evidence type="ECO:0000313" key="18">
    <source>
        <dbReference type="RefSeq" id="XP_026669276.1"/>
    </source>
</evidence>
<comment type="similarity">
    <text evidence="3">Belongs to the cytochrome c family.</text>
</comment>
<keyword evidence="9" id="KW-0999">Mitochondrion inner membrane</keyword>
<evidence type="ECO:0000256" key="3">
    <source>
        <dbReference type="ARBA" id="ARBA00006488"/>
    </source>
</evidence>
<dbReference type="Gene3D" id="1.20.5.100">
    <property type="entry name" value="Cytochrome c1, transmembrane anchor, C-terminal"/>
    <property type="match status" value="1"/>
</dbReference>
<dbReference type="PRINTS" id="PR00603">
    <property type="entry name" value="CYTOCHROMEC1"/>
</dbReference>
<evidence type="ECO:0000256" key="16">
    <source>
        <dbReference type="SAM" id="Phobius"/>
    </source>
</evidence>
<feature type="binding site" description="covalent" evidence="15">
    <location>
        <position position="170"/>
    </location>
    <ligand>
        <name>heme c</name>
        <dbReference type="ChEBI" id="CHEBI:61717"/>
    </ligand>
</feature>
<dbReference type="Proteomes" id="UP000694925">
    <property type="component" value="Unplaced"/>
</dbReference>
<evidence type="ECO:0000256" key="4">
    <source>
        <dbReference type="ARBA" id="ARBA00022448"/>
    </source>
</evidence>
<evidence type="ECO:0000256" key="2">
    <source>
        <dbReference type="ARBA" id="ARBA00004273"/>
    </source>
</evidence>
<dbReference type="GO" id="GO:0009055">
    <property type="term" value="F:electron transfer activity"/>
    <property type="evidence" value="ECO:0007669"/>
    <property type="project" value="InterPro"/>
</dbReference>
<keyword evidence="8 15" id="KW-0479">Metal-binding</keyword>
<organism evidence="17 18">
    <name type="scientific">Ceratina calcarata</name>
    <dbReference type="NCBI Taxonomy" id="156304"/>
    <lineage>
        <taxon>Eukaryota</taxon>
        <taxon>Metazoa</taxon>
        <taxon>Ecdysozoa</taxon>
        <taxon>Arthropoda</taxon>
        <taxon>Hexapoda</taxon>
        <taxon>Insecta</taxon>
        <taxon>Pterygota</taxon>
        <taxon>Neoptera</taxon>
        <taxon>Endopterygota</taxon>
        <taxon>Hymenoptera</taxon>
        <taxon>Apocrita</taxon>
        <taxon>Aculeata</taxon>
        <taxon>Apoidea</taxon>
        <taxon>Anthophila</taxon>
        <taxon>Apidae</taxon>
        <taxon>Ceratina</taxon>
        <taxon>Zadontomerus</taxon>
    </lineage>
</organism>
<dbReference type="Gene3D" id="1.10.760.10">
    <property type="entry name" value="Cytochrome c-like domain"/>
    <property type="match status" value="1"/>
</dbReference>
<feature type="transmembrane region" description="Helical" evidence="16">
    <location>
        <begin position="107"/>
        <end position="125"/>
    </location>
</feature>
<dbReference type="GO" id="GO:0020037">
    <property type="term" value="F:heme binding"/>
    <property type="evidence" value="ECO:0007669"/>
    <property type="project" value="InterPro"/>
</dbReference>